<feature type="binding site" evidence="4">
    <location>
        <position position="290"/>
    </location>
    <ligand>
        <name>ATP</name>
        <dbReference type="ChEBI" id="CHEBI:30616"/>
    </ligand>
</feature>
<evidence type="ECO:0000259" key="7">
    <source>
        <dbReference type="PROSITE" id="PS50011"/>
    </source>
</evidence>
<name>A0A1Q9E5C7_SYMMI</name>
<keyword evidence="2 4" id="KW-0547">Nucleotide-binding</keyword>
<dbReference type="GO" id="GO:0004674">
    <property type="term" value="F:protein serine/threonine kinase activity"/>
    <property type="evidence" value="ECO:0007669"/>
    <property type="project" value="UniProtKB-KW"/>
</dbReference>
<evidence type="ECO:0000313" key="8">
    <source>
        <dbReference type="EMBL" id="OLQ02618.1"/>
    </source>
</evidence>
<dbReference type="InterPro" id="IPR017441">
    <property type="entry name" value="Protein_kinase_ATP_BS"/>
</dbReference>
<dbReference type="AlphaFoldDB" id="A0A1Q9E5C7"/>
<evidence type="ECO:0000313" key="9">
    <source>
        <dbReference type="Proteomes" id="UP000186817"/>
    </source>
</evidence>
<dbReference type="PANTHER" id="PTHR24346">
    <property type="entry name" value="MAP/MICROTUBULE AFFINITY-REGULATING KINASE"/>
    <property type="match status" value="1"/>
</dbReference>
<keyword evidence="9" id="KW-1185">Reference proteome</keyword>
<proteinExistence type="inferred from homology"/>
<comment type="subunit">
    <text evidence="1">Monomer.</text>
</comment>
<dbReference type="PANTHER" id="PTHR24346:SF30">
    <property type="entry name" value="MATERNAL EMBRYONIC LEUCINE ZIPPER KINASE"/>
    <property type="match status" value="1"/>
</dbReference>
<evidence type="ECO:0000256" key="4">
    <source>
        <dbReference type="PROSITE-ProRule" id="PRU10141"/>
    </source>
</evidence>
<evidence type="ECO:0000256" key="1">
    <source>
        <dbReference type="ARBA" id="ARBA00011245"/>
    </source>
</evidence>
<dbReference type="SUPFAM" id="SSF56112">
    <property type="entry name" value="Protein kinase-like (PK-like)"/>
    <property type="match status" value="1"/>
</dbReference>
<dbReference type="InterPro" id="IPR000719">
    <property type="entry name" value="Prot_kinase_dom"/>
</dbReference>
<accession>A0A1Q9E5C7</accession>
<evidence type="ECO:0000256" key="3">
    <source>
        <dbReference type="ARBA" id="ARBA00022840"/>
    </source>
</evidence>
<comment type="caution">
    <text evidence="8">The sequence shown here is derived from an EMBL/GenBank/DDBJ whole genome shotgun (WGS) entry which is preliminary data.</text>
</comment>
<comment type="similarity">
    <text evidence="5">Belongs to the protein kinase superfamily.</text>
</comment>
<dbReference type="EMBL" id="LSRX01000260">
    <property type="protein sequence ID" value="OLQ02618.1"/>
    <property type="molecule type" value="Genomic_DNA"/>
</dbReference>
<evidence type="ECO:0000256" key="6">
    <source>
        <dbReference type="SAM" id="MobiDB-lite"/>
    </source>
</evidence>
<organism evidence="8 9">
    <name type="scientific">Symbiodinium microadriaticum</name>
    <name type="common">Dinoflagellate</name>
    <name type="synonym">Zooxanthella microadriatica</name>
    <dbReference type="NCBI Taxonomy" id="2951"/>
    <lineage>
        <taxon>Eukaryota</taxon>
        <taxon>Sar</taxon>
        <taxon>Alveolata</taxon>
        <taxon>Dinophyceae</taxon>
        <taxon>Suessiales</taxon>
        <taxon>Symbiodiniaceae</taxon>
        <taxon>Symbiodinium</taxon>
    </lineage>
</organism>
<dbReference type="InterPro" id="IPR011009">
    <property type="entry name" value="Kinase-like_dom_sf"/>
</dbReference>
<keyword evidence="3 4" id="KW-0067">ATP-binding</keyword>
<dbReference type="GO" id="GO:0005524">
    <property type="term" value="F:ATP binding"/>
    <property type="evidence" value="ECO:0007669"/>
    <property type="project" value="UniProtKB-UniRule"/>
</dbReference>
<dbReference type="GO" id="GO:0035556">
    <property type="term" value="P:intracellular signal transduction"/>
    <property type="evidence" value="ECO:0007669"/>
    <property type="project" value="TreeGrafter"/>
</dbReference>
<dbReference type="OrthoDB" id="10252354at2759"/>
<dbReference type="FunFam" id="3.30.200.20:FF:000042">
    <property type="entry name" value="Aurora kinase A"/>
    <property type="match status" value="1"/>
</dbReference>
<reference evidence="8 9" key="1">
    <citation type="submission" date="2016-02" db="EMBL/GenBank/DDBJ databases">
        <title>Genome analysis of coral dinoflagellate symbionts highlights evolutionary adaptations to a symbiotic lifestyle.</title>
        <authorList>
            <person name="Aranda M."/>
            <person name="Li Y."/>
            <person name="Liew Y.J."/>
            <person name="Baumgarten S."/>
            <person name="Simakov O."/>
            <person name="Wilson M."/>
            <person name="Piel J."/>
            <person name="Ashoor H."/>
            <person name="Bougouffa S."/>
            <person name="Bajic V.B."/>
            <person name="Ryu T."/>
            <person name="Ravasi T."/>
            <person name="Bayer T."/>
            <person name="Micklem G."/>
            <person name="Kim H."/>
            <person name="Bhak J."/>
            <person name="Lajeunesse T.C."/>
            <person name="Voolstra C.R."/>
        </authorList>
    </citation>
    <scope>NUCLEOTIDE SEQUENCE [LARGE SCALE GENOMIC DNA]</scope>
    <source>
        <strain evidence="8 9">CCMP2467</strain>
    </source>
</reference>
<keyword evidence="8" id="KW-0808">Transferase</keyword>
<dbReference type="Gene3D" id="1.10.510.10">
    <property type="entry name" value="Transferase(Phosphotransferase) domain 1"/>
    <property type="match status" value="1"/>
</dbReference>
<dbReference type="PROSITE" id="PS00107">
    <property type="entry name" value="PROTEIN_KINASE_ATP"/>
    <property type="match status" value="1"/>
</dbReference>
<evidence type="ECO:0000256" key="5">
    <source>
        <dbReference type="RuleBase" id="RU000304"/>
    </source>
</evidence>
<dbReference type="PROSITE" id="PS00108">
    <property type="entry name" value="PROTEIN_KINASE_ST"/>
    <property type="match status" value="1"/>
</dbReference>
<dbReference type="Proteomes" id="UP000186817">
    <property type="component" value="Unassembled WGS sequence"/>
</dbReference>
<dbReference type="Pfam" id="PF00069">
    <property type="entry name" value="Pkinase"/>
    <property type="match status" value="1"/>
</dbReference>
<feature type="domain" description="Protein kinase" evidence="7">
    <location>
        <begin position="256"/>
        <end position="449"/>
    </location>
</feature>
<dbReference type="SMART" id="SM00220">
    <property type="entry name" value="S_TKc"/>
    <property type="match status" value="1"/>
</dbReference>
<keyword evidence="8" id="KW-0418">Kinase</keyword>
<protein>
    <submittedName>
        <fullName evidence="8">5'-AMP-activated protein kinase catalytic subunit alpha-2</fullName>
    </submittedName>
</protein>
<dbReference type="InterPro" id="IPR008271">
    <property type="entry name" value="Ser/Thr_kinase_AS"/>
</dbReference>
<feature type="region of interest" description="Disordered" evidence="6">
    <location>
        <begin position="40"/>
        <end position="93"/>
    </location>
</feature>
<dbReference type="GO" id="GO:0005737">
    <property type="term" value="C:cytoplasm"/>
    <property type="evidence" value="ECO:0007669"/>
    <property type="project" value="TreeGrafter"/>
</dbReference>
<sequence length="449" mass="49470">MSLSASDLINMVMVKPGGMLVYMTLAIMICDDDIMMKTRRRSGTRVGTEGGEEGDDGEGKHCEGLEEGGDGDDGDDCGDSDKHDIENAATGGSVATSNAWTNVKVWPAPLKAQLRPPRRQQDLVQEKVEAPTAARASYSVFRRRSLTMFGSLDGFSMDFRDHDVMKIFVRRNGTSDALREVFLPPNSKISDLLEKCTKALDLEVPALKAFHSNGVECTDVDQVDQEYSEGAGNLVFKSSSLQVTDGGAGTQVVGDYVLHEKLGQGGFGSVLKGVHVETGEAAAVKFVPKKSFRQFSDLQRVFQEIQALRNLRHPHIIRVLDVADHPDSICFIMEYAAGGELRGYVEEHSFLEEDEARTFFKQIVRAVHYIHSKKIIHRDLKLENVLLDAHNRCKIVDFGLSDYVSSKERTVTDAGTEAYLAPEVFNGSSGDSDPYKLDVNVIQMDLGLL</sequence>
<feature type="compositionally biased region" description="Acidic residues" evidence="6">
    <location>
        <begin position="65"/>
        <end position="78"/>
    </location>
</feature>
<dbReference type="FunFam" id="1.10.510.10:FF:000571">
    <property type="entry name" value="Maternal embryonic leucine zipper kinase"/>
    <property type="match status" value="1"/>
</dbReference>
<evidence type="ECO:0000256" key="2">
    <source>
        <dbReference type="ARBA" id="ARBA00022741"/>
    </source>
</evidence>
<dbReference type="PROSITE" id="PS50011">
    <property type="entry name" value="PROTEIN_KINASE_DOM"/>
    <property type="match status" value="1"/>
</dbReference>
<keyword evidence="5" id="KW-0723">Serine/threonine-protein kinase</keyword>
<gene>
    <name evidence="8" type="primary">PRKAA2</name>
    <name evidence="8" type="ORF">AK812_SmicGene14519</name>
</gene>